<evidence type="ECO:0000313" key="2">
    <source>
        <dbReference type="Proteomes" id="UP000504607"/>
    </source>
</evidence>
<sequence length="193" mass="19090">MDCWAGVMRWGRARATGSGPRVGGGGRGVGTRAWGLAVSGWDGEAAGGDELPSSGGDSTNIPSPNLGADHAAGDLTGDGDHGDRVKEGIDKAENQVSDARAGGGDADIEVAGGAGVAGGGEDLTLLVVEEVVDDGGRVGEGLVDLHRDAIEVGKDVGDALVLEGFNKDVCILAGLIGEEATERGGGTVEGVEC</sequence>
<reference evidence="3" key="1">
    <citation type="submission" date="2025-08" db="UniProtKB">
        <authorList>
            <consortium name="RefSeq"/>
        </authorList>
    </citation>
    <scope>IDENTIFICATION</scope>
</reference>
<evidence type="ECO:0000313" key="3">
    <source>
        <dbReference type="RefSeq" id="XP_010943763.1"/>
    </source>
</evidence>
<dbReference type="RefSeq" id="XP_010943763.1">
    <property type="nucleotide sequence ID" value="XM_010945461.1"/>
</dbReference>
<evidence type="ECO:0000256" key="1">
    <source>
        <dbReference type="SAM" id="MobiDB-lite"/>
    </source>
</evidence>
<dbReference type="Proteomes" id="UP000504607">
    <property type="component" value="Unplaced"/>
</dbReference>
<accession>A0A6I9SI91</accession>
<feature type="region of interest" description="Disordered" evidence="1">
    <location>
        <begin position="40"/>
        <end position="83"/>
    </location>
</feature>
<dbReference type="AlphaFoldDB" id="A0A6I9SI91"/>
<gene>
    <name evidence="3" type="primary">LOC105061421</name>
</gene>
<keyword evidence="2" id="KW-1185">Reference proteome</keyword>
<proteinExistence type="predicted"/>
<protein>
    <submittedName>
        <fullName evidence="3">Uncharacterized protein LOC105061421</fullName>
    </submittedName>
</protein>
<organism evidence="2 3">
    <name type="scientific">Elaeis guineensis var. tenera</name>
    <name type="common">Oil palm</name>
    <dbReference type="NCBI Taxonomy" id="51953"/>
    <lineage>
        <taxon>Eukaryota</taxon>
        <taxon>Viridiplantae</taxon>
        <taxon>Streptophyta</taxon>
        <taxon>Embryophyta</taxon>
        <taxon>Tracheophyta</taxon>
        <taxon>Spermatophyta</taxon>
        <taxon>Magnoliopsida</taxon>
        <taxon>Liliopsida</taxon>
        <taxon>Arecaceae</taxon>
        <taxon>Arecoideae</taxon>
        <taxon>Cocoseae</taxon>
        <taxon>Elaeidinae</taxon>
        <taxon>Elaeis</taxon>
    </lineage>
</organism>
<name>A0A6I9SI91_ELAGV</name>
<dbReference type="InParanoid" id="A0A6I9SI91"/>